<evidence type="ECO:0000256" key="1">
    <source>
        <dbReference type="ARBA" id="ARBA00004604"/>
    </source>
</evidence>
<evidence type="ECO:0000256" key="7">
    <source>
        <dbReference type="SAM" id="MobiDB-lite"/>
    </source>
</evidence>
<dbReference type="PANTHER" id="PTHR13457:SF1">
    <property type="entry name" value="HEAT REPEAT-CONTAINING PROTEIN 1"/>
    <property type="match status" value="1"/>
</dbReference>
<keyword evidence="6" id="KW-0687">Ribonucleoprotein</keyword>
<gene>
    <name evidence="9" type="ORF">HaLaN_07804</name>
</gene>
<dbReference type="Proteomes" id="UP000485058">
    <property type="component" value="Unassembled WGS sequence"/>
</dbReference>
<dbReference type="GO" id="GO:0045943">
    <property type="term" value="P:positive regulation of transcription by RNA polymerase I"/>
    <property type="evidence" value="ECO:0007669"/>
    <property type="project" value="TreeGrafter"/>
</dbReference>
<evidence type="ECO:0000256" key="2">
    <source>
        <dbReference type="ARBA" id="ARBA00010559"/>
    </source>
</evidence>
<dbReference type="GO" id="GO:0034455">
    <property type="term" value="C:t-UTP complex"/>
    <property type="evidence" value="ECO:0007669"/>
    <property type="project" value="TreeGrafter"/>
</dbReference>
<dbReference type="GO" id="GO:0000462">
    <property type="term" value="P:maturation of SSU-rRNA from tricistronic rRNA transcript (SSU-rRNA, 5.8S rRNA, LSU-rRNA)"/>
    <property type="evidence" value="ECO:0007669"/>
    <property type="project" value="TreeGrafter"/>
</dbReference>
<keyword evidence="10" id="KW-1185">Reference proteome</keyword>
<dbReference type="PANTHER" id="PTHR13457">
    <property type="entry name" value="BAP28"/>
    <property type="match status" value="1"/>
</dbReference>
<evidence type="ECO:0000256" key="3">
    <source>
        <dbReference type="ARBA" id="ARBA00022517"/>
    </source>
</evidence>
<evidence type="ECO:0000259" key="8">
    <source>
        <dbReference type="SMART" id="SM01036"/>
    </source>
</evidence>
<keyword evidence="5" id="KW-0539">Nucleus</keyword>
<dbReference type="GO" id="GO:0032040">
    <property type="term" value="C:small-subunit processome"/>
    <property type="evidence" value="ECO:0007669"/>
    <property type="project" value="TreeGrafter"/>
</dbReference>
<keyword evidence="3" id="KW-0690">Ribosome biogenesis</keyword>
<organism evidence="9 10">
    <name type="scientific">Haematococcus lacustris</name>
    <name type="common">Green alga</name>
    <name type="synonym">Haematococcus pluvialis</name>
    <dbReference type="NCBI Taxonomy" id="44745"/>
    <lineage>
        <taxon>Eukaryota</taxon>
        <taxon>Viridiplantae</taxon>
        <taxon>Chlorophyta</taxon>
        <taxon>core chlorophytes</taxon>
        <taxon>Chlorophyceae</taxon>
        <taxon>CS clade</taxon>
        <taxon>Chlamydomonadales</taxon>
        <taxon>Haematococcaceae</taxon>
        <taxon>Haematococcus</taxon>
    </lineage>
</organism>
<comment type="similarity">
    <text evidence="2">Belongs to the HEATR1/UTP10 family.</text>
</comment>
<dbReference type="SMART" id="SM01036">
    <property type="entry name" value="BP28CT"/>
    <property type="match status" value="1"/>
</dbReference>
<sequence>MVAEVAQAMSPAVAASHYEPMFAFLLRALDVRATAPPALLDHEHEAEQAAVTALVSLTLKLNEVKFKPLFLRLLDWATTVPAAVQLGAAEGAAASSRGRAAQQSRVITLFTVVCGLADKLRSVLVPYFKYLLDLAVSSLTQPAGQAGGAAGGKTPKRKKQKKGEVGSTALAAASTPGQQQQATGEEAGAAGEVLWEAQAWVLRGKVLRALHRCFLYDTVGFVDGDKVARLLPPLVAQLLVAPTPGPCTAAVAQQCAAPDLDASVKLGKRTPKDVYGTATVAVLVQLAVAANSDEHWKPLNRQVLMTTRSGSPRSCCLALEVVAHLVERLREEYLVLLPETIPFLSELLAHPEVAVESRAQDVMRQLEEVSGEKLDQYLKI</sequence>
<evidence type="ECO:0000313" key="10">
    <source>
        <dbReference type="Proteomes" id="UP000485058"/>
    </source>
</evidence>
<evidence type="ECO:0000256" key="4">
    <source>
        <dbReference type="ARBA" id="ARBA00022552"/>
    </source>
</evidence>
<evidence type="ECO:0000313" key="9">
    <source>
        <dbReference type="EMBL" id="GFH12167.1"/>
    </source>
</evidence>
<dbReference type="InterPro" id="IPR040191">
    <property type="entry name" value="UTP10"/>
</dbReference>
<proteinExistence type="inferred from homology"/>
<comment type="subcellular location">
    <subcellularLocation>
        <location evidence="1">Nucleus</location>
        <location evidence="1">Nucleolus</location>
    </subcellularLocation>
</comment>
<dbReference type="SUPFAM" id="SSF48371">
    <property type="entry name" value="ARM repeat"/>
    <property type="match status" value="1"/>
</dbReference>
<protein>
    <submittedName>
        <fullName evidence="9">BP28CT domain-containing protein</fullName>
    </submittedName>
</protein>
<dbReference type="AlphaFoldDB" id="A0A699YPE6"/>
<dbReference type="Gene3D" id="1.25.10.10">
    <property type="entry name" value="Leucine-rich Repeat Variant"/>
    <property type="match status" value="1"/>
</dbReference>
<feature type="domain" description="BP28 C-terminal" evidence="8">
    <location>
        <begin position="11"/>
        <end position="221"/>
    </location>
</feature>
<dbReference type="InterPro" id="IPR012954">
    <property type="entry name" value="BP28_C_dom"/>
</dbReference>
<dbReference type="InterPro" id="IPR011989">
    <property type="entry name" value="ARM-like"/>
</dbReference>
<feature type="region of interest" description="Disordered" evidence="7">
    <location>
        <begin position="145"/>
        <end position="185"/>
    </location>
</feature>
<dbReference type="InterPro" id="IPR016024">
    <property type="entry name" value="ARM-type_fold"/>
</dbReference>
<dbReference type="GO" id="GO:0030686">
    <property type="term" value="C:90S preribosome"/>
    <property type="evidence" value="ECO:0007669"/>
    <property type="project" value="TreeGrafter"/>
</dbReference>
<reference evidence="9 10" key="1">
    <citation type="submission" date="2020-02" db="EMBL/GenBank/DDBJ databases">
        <title>Draft genome sequence of Haematococcus lacustris strain NIES-144.</title>
        <authorList>
            <person name="Morimoto D."/>
            <person name="Nakagawa S."/>
            <person name="Yoshida T."/>
            <person name="Sawayama S."/>
        </authorList>
    </citation>
    <scope>NUCLEOTIDE SEQUENCE [LARGE SCALE GENOMIC DNA]</scope>
    <source>
        <strain evidence="9 10">NIES-144</strain>
    </source>
</reference>
<evidence type="ECO:0000256" key="5">
    <source>
        <dbReference type="ARBA" id="ARBA00023242"/>
    </source>
</evidence>
<dbReference type="EMBL" id="BLLF01000474">
    <property type="protein sequence ID" value="GFH12167.1"/>
    <property type="molecule type" value="Genomic_DNA"/>
</dbReference>
<keyword evidence="4" id="KW-0698">rRNA processing</keyword>
<evidence type="ECO:0000256" key="6">
    <source>
        <dbReference type="ARBA" id="ARBA00023274"/>
    </source>
</evidence>
<name>A0A699YPE6_HAELA</name>
<accession>A0A699YPE6</accession>
<comment type="caution">
    <text evidence="9">The sequence shown here is derived from an EMBL/GenBank/DDBJ whole genome shotgun (WGS) entry which is preliminary data.</text>
</comment>
<dbReference type="Pfam" id="PF08146">
    <property type="entry name" value="BP28CT"/>
    <property type="match status" value="1"/>
</dbReference>
<dbReference type="GO" id="GO:0030515">
    <property type="term" value="F:snoRNA binding"/>
    <property type="evidence" value="ECO:0007669"/>
    <property type="project" value="TreeGrafter"/>
</dbReference>